<accession>A0A0W0T0W5</accession>
<evidence type="ECO:0000313" key="2">
    <source>
        <dbReference type="Proteomes" id="UP000054736"/>
    </source>
</evidence>
<gene>
    <name evidence="1" type="ORF">Ldro_0751</name>
</gene>
<sequence length="198" mass="22477">MSLSFLSDKRFINSDKPVLGTEEDTLKDVRFLQGSTEFSYALENGYNDLVLVLLDAMNDDAGYAPGDKQRIAGEMLFAALKYHSQKREEFIGASTWMIIQRLLNQGADINYNKGYQHDTPLYELLLHPEDEDTFSKSLLLKFLDCKGMENGELTVPVRVDNQCIGELGKIFVRLIPEDLRNQTKARVESPQDSTYLKG</sequence>
<protein>
    <submittedName>
        <fullName evidence="1">Uncharacterized protein</fullName>
    </submittedName>
</protein>
<reference evidence="1 2" key="1">
    <citation type="submission" date="2015-11" db="EMBL/GenBank/DDBJ databases">
        <title>Genomic analysis of 38 Legionella species identifies large and diverse effector repertoires.</title>
        <authorList>
            <person name="Burstein D."/>
            <person name="Amaro F."/>
            <person name="Zusman T."/>
            <person name="Lifshitz Z."/>
            <person name="Cohen O."/>
            <person name="Gilbert J.A."/>
            <person name="Pupko T."/>
            <person name="Shuman H.A."/>
            <person name="Segal G."/>
        </authorList>
    </citation>
    <scope>NUCLEOTIDE SEQUENCE [LARGE SCALE GENOMIC DNA]</scope>
    <source>
        <strain evidence="1 2">ATCC 700990</strain>
    </source>
</reference>
<comment type="caution">
    <text evidence="1">The sequence shown here is derived from an EMBL/GenBank/DDBJ whole genome shotgun (WGS) entry which is preliminary data.</text>
</comment>
<evidence type="ECO:0000313" key="1">
    <source>
        <dbReference type="EMBL" id="KTC89262.1"/>
    </source>
</evidence>
<keyword evidence="2" id="KW-1185">Reference proteome</keyword>
<dbReference type="Proteomes" id="UP000054736">
    <property type="component" value="Unassembled WGS sequence"/>
</dbReference>
<dbReference type="EMBL" id="LNXY01000008">
    <property type="protein sequence ID" value="KTC89262.1"/>
    <property type="molecule type" value="Genomic_DNA"/>
</dbReference>
<proteinExistence type="predicted"/>
<dbReference type="Gene3D" id="1.25.40.20">
    <property type="entry name" value="Ankyrin repeat-containing domain"/>
    <property type="match status" value="1"/>
</dbReference>
<dbReference type="STRING" id="1212489.Ldro_0751"/>
<name>A0A0W0T0W5_9GAMM</name>
<dbReference type="InterPro" id="IPR036770">
    <property type="entry name" value="Ankyrin_rpt-contain_sf"/>
</dbReference>
<organism evidence="1 2">
    <name type="scientific">Legionella drozanskii LLAP-1</name>
    <dbReference type="NCBI Taxonomy" id="1212489"/>
    <lineage>
        <taxon>Bacteria</taxon>
        <taxon>Pseudomonadati</taxon>
        <taxon>Pseudomonadota</taxon>
        <taxon>Gammaproteobacteria</taxon>
        <taxon>Legionellales</taxon>
        <taxon>Legionellaceae</taxon>
        <taxon>Legionella</taxon>
    </lineage>
</organism>
<dbReference type="AlphaFoldDB" id="A0A0W0T0W5"/>
<dbReference type="PATRIC" id="fig|1212489.4.peg.780"/>